<feature type="compositionally biased region" description="Basic residues" evidence="10">
    <location>
        <begin position="396"/>
        <end position="405"/>
    </location>
</feature>
<reference evidence="11" key="1">
    <citation type="journal article" date="2023" name="Mol. Phylogenet. Evol.">
        <title>Genome-scale phylogeny and comparative genomics of the fungal order Sordariales.</title>
        <authorList>
            <person name="Hensen N."/>
            <person name="Bonometti L."/>
            <person name="Westerberg I."/>
            <person name="Brannstrom I.O."/>
            <person name="Guillou S."/>
            <person name="Cros-Aarteil S."/>
            <person name="Calhoun S."/>
            <person name="Haridas S."/>
            <person name="Kuo A."/>
            <person name="Mondo S."/>
            <person name="Pangilinan J."/>
            <person name="Riley R."/>
            <person name="LaButti K."/>
            <person name="Andreopoulos B."/>
            <person name="Lipzen A."/>
            <person name="Chen C."/>
            <person name="Yan M."/>
            <person name="Daum C."/>
            <person name="Ng V."/>
            <person name="Clum A."/>
            <person name="Steindorff A."/>
            <person name="Ohm R.A."/>
            <person name="Martin F."/>
            <person name="Silar P."/>
            <person name="Natvig D.O."/>
            <person name="Lalanne C."/>
            <person name="Gautier V."/>
            <person name="Ament-Velasquez S.L."/>
            <person name="Kruys A."/>
            <person name="Hutchinson M.I."/>
            <person name="Powell A.J."/>
            <person name="Barry K."/>
            <person name="Miller A.N."/>
            <person name="Grigoriev I.V."/>
            <person name="Debuchy R."/>
            <person name="Gladieux P."/>
            <person name="Hiltunen Thoren M."/>
            <person name="Johannesson H."/>
        </authorList>
    </citation>
    <scope>NUCLEOTIDE SEQUENCE</scope>
    <source>
        <strain evidence="11">CBS 103.79</strain>
    </source>
</reference>
<keyword evidence="4" id="KW-0690">Ribosome biogenesis</keyword>
<dbReference type="FunFam" id="2.40.10.230:FF:000002">
    <property type="entry name" value="H/ACA ribonucleoprotein complex non-core subunit NAF1"/>
    <property type="match status" value="1"/>
</dbReference>
<comment type="caution">
    <text evidence="11">The sequence shown here is derived from an EMBL/GenBank/DDBJ whole genome shotgun (WGS) entry which is preliminary data.</text>
</comment>
<dbReference type="InterPro" id="IPR040309">
    <property type="entry name" value="Naf1"/>
</dbReference>
<dbReference type="InterPro" id="IPR007504">
    <property type="entry name" value="H/ACA_rnp_Gar1/Naf1"/>
</dbReference>
<comment type="subcellular location">
    <subcellularLocation>
        <location evidence="1">Nucleus</location>
    </subcellularLocation>
</comment>
<dbReference type="InterPro" id="IPR038664">
    <property type="entry name" value="Gar1/Naf1_Cbf5-bd_sf"/>
</dbReference>
<evidence type="ECO:0000256" key="10">
    <source>
        <dbReference type="SAM" id="MobiDB-lite"/>
    </source>
</evidence>
<dbReference type="AlphaFoldDB" id="A0AAN6RU19"/>
<feature type="compositionally biased region" description="Low complexity" evidence="10">
    <location>
        <begin position="674"/>
        <end position="689"/>
    </location>
</feature>
<keyword evidence="12" id="KW-1185">Reference proteome</keyword>
<feature type="compositionally biased region" description="Basic and acidic residues" evidence="10">
    <location>
        <begin position="104"/>
        <end position="118"/>
    </location>
</feature>
<feature type="region of interest" description="Disordered" evidence="10">
    <location>
        <begin position="151"/>
        <end position="211"/>
    </location>
</feature>
<feature type="compositionally biased region" description="Basic and acidic residues" evidence="10">
    <location>
        <begin position="366"/>
        <end position="376"/>
    </location>
</feature>
<evidence type="ECO:0000256" key="5">
    <source>
        <dbReference type="ARBA" id="ARBA00022552"/>
    </source>
</evidence>
<feature type="region of interest" description="Disordered" evidence="10">
    <location>
        <begin position="1"/>
        <end position="24"/>
    </location>
</feature>
<dbReference type="InterPro" id="IPR009000">
    <property type="entry name" value="Transl_B-barrel_sf"/>
</dbReference>
<feature type="compositionally biased region" description="Low complexity" evidence="10">
    <location>
        <begin position="602"/>
        <end position="619"/>
    </location>
</feature>
<dbReference type="Pfam" id="PF04410">
    <property type="entry name" value="Gar1"/>
    <property type="match status" value="1"/>
</dbReference>
<evidence type="ECO:0000313" key="12">
    <source>
        <dbReference type="Proteomes" id="UP001303889"/>
    </source>
</evidence>
<dbReference type="PANTHER" id="PTHR31633:SF1">
    <property type="entry name" value="H_ACA RIBONUCLEOPROTEIN COMPLEX NON-CORE SUBUNIT NAF1"/>
    <property type="match status" value="1"/>
</dbReference>
<keyword evidence="7" id="KW-0694">RNA-binding</keyword>
<feature type="compositionally biased region" description="Polar residues" evidence="10">
    <location>
        <begin position="591"/>
        <end position="601"/>
    </location>
</feature>
<dbReference type="GO" id="GO:0003723">
    <property type="term" value="F:RNA binding"/>
    <property type="evidence" value="ECO:0007669"/>
    <property type="project" value="UniProtKB-KW"/>
</dbReference>
<reference evidence="11" key="2">
    <citation type="submission" date="2023-05" db="EMBL/GenBank/DDBJ databases">
        <authorList>
            <consortium name="Lawrence Berkeley National Laboratory"/>
            <person name="Steindorff A."/>
            <person name="Hensen N."/>
            <person name="Bonometti L."/>
            <person name="Westerberg I."/>
            <person name="Brannstrom I.O."/>
            <person name="Guillou S."/>
            <person name="Cros-Aarteil S."/>
            <person name="Calhoun S."/>
            <person name="Haridas S."/>
            <person name="Kuo A."/>
            <person name="Mondo S."/>
            <person name="Pangilinan J."/>
            <person name="Riley R."/>
            <person name="Labutti K."/>
            <person name="Andreopoulos B."/>
            <person name="Lipzen A."/>
            <person name="Chen C."/>
            <person name="Yanf M."/>
            <person name="Daum C."/>
            <person name="Ng V."/>
            <person name="Clum A."/>
            <person name="Ohm R."/>
            <person name="Martin F."/>
            <person name="Silar P."/>
            <person name="Natvig D."/>
            <person name="Lalanne C."/>
            <person name="Gautier V."/>
            <person name="Ament-Velasquez S.L."/>
            <person name="Kruys A."/>
            <person name="Hutchinson M.I."/>
            <person name="Powell A.J."/>
            <person name="Barry K."/>
            <person name="Miller A.N."/>
            <person name="Grigoriev I.V."/>
            <person name="Debuchy R."/>
            <person name="Gladieux P."/>
            <person name="Thoren M.H."/>
            <person name="Johannesson H."/>
        </authorList>
    </citation>
    <scope>NUCLEOTIDE SEQUENCE</scope>
    <source>
        <strain evidence="11">CBS 103.79</strain>
    </source>
</reference>
<organism evidence="11 12">
    <name type="scientific">Staphylotrichum tortipilum</name>
    <dbReference type="NCBI Taxonomy" id="2831512"/>
    <lineage>
        <taxon>Eukaryota</taxon>
        <taxon>Fungi</taxon>
        <taxon>Dikarya</taxon>
        <taxon>Ascomycota</taxon>
        <taxon>Pezizomycotina</taxon>
        <taxon>Sordariomycetes</taxon>
        <taxon>Sordariomycetidae</taxon>
        <taxon>Sordariales</taxon>
        <taxon>Chaetomiaceae</taxon>
        <taxon>Staphylotrichum</taxon>
    </lineage>
</organism>
<dbReference type="PANTHER" id="PTHR31633">
    <property type="entry name" value="H/ACA RIBONUCLEOPROTEIN COMPLEX NON-CORE SUBUNIT NAF1"/>
    <property type="match status" value="1"/>
</dbReference>
<evidence type="ECO:0000256" key="2">
    <source>
        <dbReference type="ARBA" id="ARBA00009801"/>
    </source>
</evidence>
<evidence type="ECO:0000256" key="1">
    <source>
        <dbReference type="ARBA" id="ARBA00004123"/>
    </source>
</evidence>
<feature type="compositionally biased region" description="Basic and acidic residues" evidence="10">
    <location>
        <begin position="53"/>
        <end position="73"/>
    </location>
</feature>
<dbReference type="GO" id="GO:0005634">
    <property type="term" value="C:nucleus"/>
    <property type="evidence" value="ECO:0007669"/>
    <property type="project" value="UniProtKB-SubCell"/>
</dbReference>
<feature type="compositionally biased region" description="Low complexity" evidence="10">
    <location>
        <begin position="634"/>
        <end position="658"/>
    </location>
</feature>
<evidence type="ECO:0000256" key="9">
    <source>
        <dbReference type="ARBA" id="ARBA00076743"/>
    </source>
</evidence>
<feature type="compositionally biased region" description="Low complexity" evidence="10">
    <location>
        <begin position="184"/>
        <end position="198"/>
    </location>
</feature>
<evidence type="ECO:0000256" key="7">
    <source>
        <dbReference type="ARBA" id="ARBA00022884"/>
    </source>
</evidence>
<keyword evidence="8" id="KW-0539">Nucleus</keyword>
<feature type="region of interest" description="Disordered" evidence="10">
    <location>
        <begin position="48"/>
        <end position="134"/>
    </location>
</feature>
<feature type="region of interest" description="Disordered" evidence="10">
    <location>
        <begin position="674"/>
        <end position="699"/>
    </location>
</feature>
<accession>A0AAN6RU19</accession>
<proteinExistence type="inferred from homology"/>
<evidence type="ECO:0000256" key="6">
    <source>
        <dbReference type="ARBA" id="ARBA00022553"/>
    </source>
</evidence>
<dbReference type="GO" id="GO:0006364">
    <property type="term" value="P:rRNA processing"/>
    <property type="evidence" value="ECO:0007669"/>
    <property type="project" value="UniProtKB-KW"/>
</dbReference>
<dbReference type="Gene3D" id="2.40.10.230">
    <property type="entry name" value="Probable tRNA pseudouridine synthase domain"/>
    <property type="match status" value="1"/>
</dbReference>
<dbReference type="EMBL" id="MU855474">
    <property type="protein sequence ID" value="KAK3903020.1"/>
    <property type="molecule type" value="Genomic_DNA"/>
</dbReference>
<name>A0AAN6RU19_9PEZI</name>
<keyword evidence="5" id="KW-0698">rRNA processing</keyword>
<feature type="compositionally biased region" description="Acidic residues" evidence="10">
    <location>
        <begin position="377"/>
        <end position="390"/>
    </location>
</feature>
<dbReference type="GO" id="GO:0000493">
    <property type="term" value="P:box H/ACA snoRNP assembly"/>
    <property type="evidence" value="ECO:0007669"/>
    <property type="project" value="InterPro"/>
</dbReference>
<dbReference type="Proteomes" id="UP001303889">
    <property type="component" value="Unassembled WGS sequence"/>
</dbReference>
<dbReference type="SUPFAM" id="SSF50447">
    <property type="entry name" value="Translation proteins"/>
    <property type="match status" value="1"/>
</dbReference>
<evidence type="ECO:0000256" key="3">
    <source>
        <dbReference type="ARBA" id="ARBA00021438"/>
    </source>
</evidence>
<evidence type="ECO:0000313" key="11">
    <source>
        <dbReference type="EMBL" id="KAK3903020.1"/>
    </source>
</evidence>
<feature type="compositionally biased region" description="Pro residues" evidence="10">
    <location>
        <begin position="560"/>
        <end position="572"/>
    </location>
</feature>
<dbReference type="GO" id="GO:0001522">
    <property type="term" value="P:pseudouridine synthesis"/>
    <property type="evidence" value="ECO:0007669"/>
    <property type="project" value="InterPro"/>
</dbReference>
<keyword evidence="6" id="KW-0597">Phosphoprotein</keyword>
<sequence>MAGVPFQIPGLGEAKPNEQLPTESFAPDLIAAAASISGETDDAVCATNGSAQLEKRKDEKQKQERAQQEEVAKNRAVNGGPDDMQLDVDNTSSLSAHPAGQQDVKMEDQEVKSTKDQTADIDMETGNDAPSPDVTHALEAALDGMLPHVAAPTEQAPQPDGGSTEQQQEAGAGQEGEHPEWEADSSPYESSSESSSSDSDSDDDSEDGGGYQLLGIEETARLLMAADGDGDGDGTGKIKGAGAALRTKNEIPEEVIPKPDITITPEMKIERLGNIEFVVETTVVIKSQIPGEVQVLDSGSVLCKEDRTIIGALAEVLGNVRSPMYTVGFTSEDEIKELQLVAGTPIFYSVEHANYVFTQPLKEAKGTDASNLHDEEVPADEMEFSDDEKEAEYKRQQKLKKRGGKAGRGGRDQSIATSHTMSPHAAPGANLNYDDDEDGPYKPLARPPGYGQAGQPSLPPLPPKPETGFSPPRGGRGQGHRGAHRGGRGDFRGRGRGGHRGGDRRHGSRGGSGNYPHFGRDGATSPQSGFSHIPQPSSQNPHLPPPPFAAKPPASAGQWPTPPANYVPPPVPYSHTPAQPQMPIPHHQPPSGSFNFNYQAWNQNQSQQYQYPPQAAPHHQSPPPQQPANTASHYPQPYTAPQAPAWPAAGAAPQAPPAAAGAYNQAFYGAYQQAQQAHQGQQYWPPQQQHGSYGQGPGQ</sequence>
<evidence type="ECO:0000256" key="4">
    <source>
        <dbReference type="ARBA" id="ARBA00022517"/>
    </source>
</evidence>
<protein>
    <recommendedName>
        <fullName evidence="3">H/ACA ribonucleoprotein complex non-core subunit NAF1</fullName>
    </recommendedName>
    <alternativeName>
        <fullName evidence="9">Nuclear assembly factor 1</fullName>
    </alternativeName>
</protein>
<feature type="region of interest" description="Disordered" evidence="10">
    <location>
        <begin position="366"/>
        <end position="658"/>
    </location>
</feature>
<dbReference type="GO" id="GO:0005732">
    <property type="term" value="C:sno(s)RNA-containing ribonucleoprotein complex"/>
    <property type="evidence" value="ECO:0007669"/>
    <property type="project" value="InterPro"/>
</dbReference>
<gene>
    <name evidence="11" type="ORF">C8A05DRAFT_43687</name>
</gene>
<comment type="similarity">
    <text evidence="2">Belongs to the NAF1 family.</text>
</comment>
<evidence type="ECO:0000256" key="8">
    <source>
        <dbReference type="ARBA" id="ARBA00023242"/>
    </source>
</evidence>